<evidence type="ECO:0000313" key="2">
    <source>
        <dbReference type="Proteomes" id="UP001295684"/>
    </source>
</evidence>
<keyword evidence="2" id="KW-1185">Reference proteome</keyword>
<dbReference type="EMBL" id="CAMPGE010020112">
    <property type="protein sequence ID" value="CAI2378393.1"/>
    <property type="molecule type" value="Genomic_DNA"/>
</dbReference>
<reference evidence="1" key="1">
    <citation type="submission" date="2023-07" db="EMBL/GenBank/DDBJ databases">
        <authorList>
            <consortium name="AG Swart"/>
            <person name="Singh M."/>
            <person name="Singh A."/>
            <person name="Seah K."/>
            <person name="Emmerich C."/>
        </authorList>
    </citation>
    <scope>NUCLEOTIDE SEQUENCE</scope>
    <source>
        <strain evidence="1">DP1</strain>
    </source>
</reference>
<proteinExistence type="predicted"/>
<protein>
    <submittedName>
        <fullName evidence="1">Uncharacterized protein</fullName>
    </submittedName>
</protein>
<name>A0AAD1XT36_EUPCR</name>
<comment type="caution">
    <text evidence="1">The sequence shown here is derived from an EMBL/GenBank/DDBJ whole genome shotgun (WGS) entry which is preliminary data.</text>
</comment>
<dbReference type="SUPFAM" id="SSF52047">
    <property type="entry name" value="RNI-like"/>
    <property type="match status" value="1"/>
</dbReference>
<accession>A0AAD1XT36</accession>
<dbReference type="Gene3D" id="3.80.10.10">
    <property type="entry name" value="Ribonuclease Inhibitor"/>
    <property type="match status" value="1"/>
</dbReference>
<dbReference type="InterPro" id="IPR032675">
    <property type="entry name" value="LRR_dom_sf"/>
</dbReference>
<organism evidence="1 2">
    <name type="scientific">Euplotes crassus</name>
    <dbReference type="NCBI Taxonomy" id="5936"/>
    <lineage>
        <taxon>Eukaryota</taxon>
        <taxon>Sar</taxon>
        <taxon>Alveolata</taxon>
        <taxon>Ciliophora</taxon>
        <taxon>Intramacronucleata</taxon>
        <taxon>Spirotrichea</taxon>
        <taxon>Hypotrichia</taxon>
        <taxon>Euplotida</taxon>
        <taxon>Euplotidae</taxon>
        <taxon>Moneuplotes</taxon>
    </lineage>
</organism>
<gene>
    <name evidence="1" type="ORF">ECRASSUSDP1_LOCUS19788</name>
</gene>
<sequence>MELVPRQERNQIAENPLKNKEQLLLRKEQRLSNNVMLVLRIKHMFCNFGLNKNCLRVNEDVLKYIKDCSRLKNELQESNNLRVGYEYEISKRSERVISKFLIGCFPRKVSNWYVHEIFNQNTQGFRLDQSILFRNISCTLKKLYLNHCVVLETHVEKYLVGARHLTSLMFGDCCIKDQKFSLSFASCLCGTPQLKYLAFNSCNIRGSMSLCYMYPTMKTILKGILGTVFCNSLKTVEFKPKRRGFNINQIKFDDLELTEHNISVDVKAMIIKFNFE</sequence>
<evidence type="ECO:0000313" key="1">
    <source>
        <dbReference type="EMBL" id="CAI2378393.1"/>
    </source>
</evidence>
<dbReference type="Proteomes" id="UP001295684">
    <property type="component" value="Unassembled WGS sequence"/>
</dbReference>
<dbReference type="AlphaFoldDB" id="A0AAD1XT36"/>